<organism evidence="1 2">
    <name type="scientific">Burkholderia cepacia</name>
    <name type="common">Pseudomonas cepacia</name>
    <dbReference type="NCBI Taxonomy" id="292"/>
    <lineage>
        <taxon>Bacteria</taxon>
        <taxon>Pseudomonadati</taxon>
        <taxon>Pseudomonadota</taxon>
        <taxon>Betaproteobacteria</taxon>
        <taxon>Burkholderiales</taxon>
        <taxon>Burkholderiaceae</taxon>
        <taxon>Burkholderia</taxon>
        <taxon>Burkholderia cepacia complex</taxon>
    </lineage>
</organism>
<accession>A0A0J5W8D5</accession>
<sequence length="75" mass="7484">MTRRLNGTTANVDEARRDAGASAAREIVSMLGGAASQVLNAFACVAPALASNAALVVAGREAGHGERARHPAGTA</sequence>
<name>A0A0J5W8D5_BURCE</name>
<reference evidence="1 2" key="1">
    <citation type="submission" date="2015-05" db="EMBL/GenBank/DDBJ databases">
        <title>Draft genome of Burkholderia cepacia LK29.</title>
        <authorList>
            <person name="Chan X.Y."/>
        </authorList>
    </citation>
    <scope>NUCLEOTIDE SEQUENCE [LARGE SCALE GENOMIC DNA]</scope>
    <source>
        <strain evidence="1 2">LK29</strain>
    </source>
</reference>
<comment type="caution">
    <text evidence="1">The sequence shown here is derived from an EMBL/GenBank/DDBJ whole genome shotgun (WGS) entry which is preliminary data.</text>
</comment>
<dbReference type="EMBL" id="LDWR01000066">
    <property type="protein sequence ID" value="KML47107.1"/>
    <property type="molecule type" value="Genomic_DNA"/>
</dbReference>
<gene>
    <name evidence="1" type="ORF">VL15_33335</name>
</gene>
<dbReference type="RefSeq" id="WP_048251066.1">
    <property type="nucleotide sequence ID" value="NZ_LDWR01000066.1"/>
</dbReference>
<evidence type="ECO:0000313" key="1">
    <source>
        <dbReference type="EMBL" id="KML47107.1"/>
    </source>
</evidence>
<dbReference type="PATRIC" id="fig|292.27.peg.7582"/>
<dbReference type="AlphaFoldDB" id="A0A0J5W8D5"/>
<dbReference type="Proteomes" id="UP000036338">
    <property type="component" value="Unassembled WGS sequence"/>
</dbReference>
<proteinExistence type="predicted"/>
<protein>
    <submittedName>
        <fullName evidence="1">Uncharacterized protein</fullName>
    </submittedName>
</protein>
<evidence type="ECO:0000313" key="2">
    <source>
        <dbReference type="Proteomes" id="UP000036338"/>
    </source>
</evidence>